<dbReference type="Proteomes" id="UP000594261">
    <property type="component" value="Chromosome 5"/>
</dbReference>
<dbReference type="AlphaFoldDB" id="A0A7N2LM67"/>
<protein>
    <submittedName>
        <fullName evidence="1">Uncharacterized protein</fullName>
    </submittedName>
</protein>
<sequence>MASHFISNPRSHAVSTERTILSPFTKEYRVHAANSGIRQFLEEFSDGEAPKNATPFFFNKISSSEQCEMPTSRNLHPSFSRREEK</sequence>
<evidence type="ECO:0000313" key="1">
    <source>
        <dbReference type="EnsemblPlants" id="QL05p009332:mrna"/>
    </source>
</evidence>
<dbReference type="EMBL" id="LRBV02000005">
    <property type="status" value="NOT_ANNOTATED_CDS"/>
    <property type="molecule type" value="Genomic_DNA"/>
</dbReference>
<organism evidence="1 2">
    <name type="scientific">Quercus lobata</name>
    <name type="common">Valley oak</name>
    <dbReference type="NCBI Taxonomy" id="97700"/>
    <lineage>
        <taxon>Eukaryota</taxon>
        <taxon>Viridiplantae</taxon>
        <taxon>Streptophyta</taxon>
        <taxon>Embryophyta</taxon>
        <taxon>Tracheophyta</taxon>
        <taxon>Spermatophyta</taxon>
        <taxon>Magnoliopsida</taxon>
        <taxon>eudicotyledons</taxon>
        <taxon>Gunneridae</taxon>
        <taxon>Pentapetalae</taxon>
        <taxon>rosids</taxon>
        <taxon>fabids</taxon>
        <taxon>Fagales</taxon>
        <taxon>Fagaceae</taxon>
        <taxon>Quercus</taxon>
    </lineage>
</organism>
<name>A0A7N2LM67_QUELO</name>
<proteinExistence type="predicted"/>
<dbReference type="Gramene" id="QL05p009332:mrna">
    <property type="protein sequence ID" value="QL05p009332:mrna"/>
    <property type="gene ID" value="QL05p009332"/>
</dbReference>
<dbReference type="InParanoid" id="A0A7N2LM67"/>
<accession>A0A7N2LM67</accession>
<dbReference type="EnsemblPlants" id="QL05p009332:mrna">
    <property type="protein sequence ID" value="QL05p009332:mrna"/>
    <property type="gene ID" value="QL05p009332"/>
</dbReference>
<evidence type="ECO:0000313" key="2">
    <source>
        <dbReference type="Proteomes" id="UP000594261"/>
    </source>
</evidence>
<reference evidence="1 2" key="1">
    <citation type="journal article" date="2016" name="G3 (Bethesda)">
        <title>First Draft Assembly and Annotation of the Genome of a California Endemic Oak Quercus lobata Nee (Fagaceae).</title>
        <authorList>
            <person name="Sork V.L."/>
            <person name="Fitz-Gibbon S.T."/>
            <person name="Puiu D."/>
            <person name="Crepeau M."/>
            <person name="Gugger P.F."/>
            <person name="Sherman R."/>
            <person name="Stevens K."/>
            <person name="Langley C.H."/>
            <person name="Pellegrini M."/>
            <person name="Salzberg S.L."/>
        </authorList>
    </citation>
    <scope>NUCLEOTIDE SEQUENCE [LARGE SCALE GENOMIC DNA]</scope>
    <source>
        <strain evidence="1 2">cv. SW786</strain>
    </source>
</reference>
<reference evidence="1" key="2">
    <citation type="submission" date="2021-01" db="UniProtKB">
        <authorList>
            <consortium name="EnsemblPlants"/>
        </authorList>
    </citation>
    <scope>IDENTIFICATION</scope>
</reference>
<keyword evidence="2" id="KW-1185">Reference proteome</keyword>